<organism evidence="2 3">
    <name type="scientific">Populus trichocarpa</name>
    <name type="common">Western balsam poplar</name>
    <name type="synonym">Populus balsamifera subsp. trichocarpa</name>
    <dbReference type="NCBI Taxonomy" id="3694"/>
    <lineage>
        <taxon>Eukaryota</taxon>
        <taxon>Viridiplantae</taxon>
        <taxon>Streptophyta</taxon>
        <taxon>Embryophyta</taxon>
        <taxon>Tracheophyta</taxon>
        <taxon>Spermatophyta</taxon>
        <taxon>Magnoliopsida</taxon>
        <taxon>eudicotyledons</taxon>
        <taxon>Gunneridae</taxon>
        <taxon>Pentapetalae</taxon>
        <taxon>rosids</taxon>
        <taxon>fabids</taxon>
        <taxon>Malpighiales</taxon>
        <taxon>Salicaceae</taxon>
        <taxon>Saliceae</taxon>
        <taxon>Populus</taxon>
    </lineage>
</organism>
<sequence length="128" mass="14661">MGFNQTIKFFCTFLLFLLISIVAFSSASSCHIVIQPSTPAKELTQYQVVYIKNTNPFILDKEPNKNRKEKRKMMMMKRRKEMIKNFKTRSFSAMLPKGSVPPSGSSPCHNQKPNSKVTFFCDLSTTKP</sequence>
<dbReference type="Gramene" id="Potri.004G132400.1.v4.1">
    <property type="protein sequence ID" value="Potri.004G132400.1.v4.1"/>
    <property type="gene ID" value="Potri.004G132400.v4.1"/>
</dbReference>
<accession>A0A2K2AU08</accession>
<reference evidence="2 3" key="1">
    <citation type="journal article" date="2006" name="Science">
        <title>The genome of black cottonwood, Populus trichocarpa (Torr. &amp; Gray).</title>
        <authorList>
            <person name="Tuskan G.A."/>
            <person name="Difazio S."/>
            <person name="Jansson S."/>
            <person name="Bohlmann J."/>
            <person name="Grigoriev I."/>
            <person name="Hellsten U."/>
            <person name="Putnam N."/>
            <person name="Ralph S."/>
            <person name="Rombauts S."/>
            <person name="Salamov A."/>
            <person name="Schein J."/>
            <person name="Sterck L."/>
            <person name="Aerts A."/>
            <person name="Bhalerao R.R."/>
            <person name="Bhalerao R.P."/>
            <person name="Blaudez D."/>
            <person name="Boerjan W."/>
            <person name="Brun A."/>
            <person name="Brunner A."/>
            <person name="Busov V."/>
            <person name="Campbell M."/>
            <person name="Carlson J."/>
            <person name="Chalot M."/>
            <person name="Chapman J."/>
            <person name="Chen G.L."/>
            <person name="Cooper D."/>
            <person name="Coutinho P.M."/>
            <person name="Couturier J."/>
            <person name="Covert S."/>
            <person name="Cronk Q."/>
            <person name="Cunningham R."/>
            <person name="Davis J."/>
            <person name="Degroeve S."/>
            <person name="Dejardin A."/>
            <person name="Depamphilis C."/>
            <person name="Detter J."/>
            <person name="Dirks B."/>
            <person name="Dubchak I."/>
            <person name="Duplessis S."/>
            <person name="Ehlting J."/>
            <person name="Ellis B."/>
            <person name="Gendler K."/>
            <person name="Goodstein D."/>
            <person name="Gribskov M."/>
            <person name="Grimwood J."/>
            <person name="Groover A."/>
            <person name="Gunter L."/>
            <person name="Hamberger B."/>
            <person name="Heinze B."/>
            <person name="Helariutta Y."/>
            <person name="Henrissat B."/>
            <person name="Holligan D."/>
            <person name="Holt R."/>
            <person name="Huang W."/>
            <person name="Islam-Faridi N."/>
            <person name="Jones S."/>
            <person name="Jones-Rhoades M."/>
            <person name="Jorgensen R."/>
            <person name="Joshi C."/>
            <person name="Kangasjarvi J."/>
            <person name="Karlsson J."/>
            <person name="Kelleher C."/>
            <person name="Kirkpatrick R."/>
            <person name="Kirst M."/>
            <person name="Kohler A."/>
            <person name="Kalluri U."/>
            <person name="Larimer F."/>
            <person name="Leebens-Mack J."/>
            <person name="Leple J.C."/>
            <person name="Locascio P."/>
            <person name="Lou Y."/>
            <person name="Lucas S."/>
            <person name="Martin F."/>
            <person name="Montanini B."/>
            <person name="Napoli C."/>
            <person name="Nelson D.R."/>
            <person name="Nelson C."/>
            <person name="Nieminen K."/>
            <person name="Nilsson O."/>
            <person name="Pereda V."/>
            <person name="Peter G."/>
            <person name="Philippe R."/>
            <person name="Pilate G."/>
            <person name="Poliakov A."/>
            <person name="Razumovskaya J."/>
            <person name="Richardson P."/>
            <person name="Rinaldi C."/>
            <person name="Ritland K."/>
            <person name="Rouze P."/>
            <person name="Ryaboy D."/>
            <person name="Schmutz J."/>
            <person name="Schrader J."/>
            <person name="Segerman B."/>
            <person name="Shin H."/>
            <person name="Siddiqui A."/>
            <person name="Sterky F."/>
            <person name="Terry A."/>
            <person name="Tsai C.J."/>
            <person name="Uberbacher E."/>
            <person name="Unneberg P."/>
            <person name="Vahala J."/>
            <person name="Wall K."/>
            <person name="Wessler S."/>
            <person name="Yang G."/>
            <person name="Yin T."/>
            <person name="Douglas C."/>
            <person name="Marra M."/>
            <person name="Sandberg G."/>
            <person name="Van de Peer Y."/>
            <person name="Rokhsar D."/>
        </authorList>
    </citation>
    <scope>NUCLEOTIDE SEQUENCE [LARGE SCALE GENOMIC DNA]</scope>
    <source>
        <strain evidence="3">cv. Nisqually</strain>
    </source>
</reference>
<feature type="chain" id="PRO_5014353010" description="Transmembrane protein" evidence="1">
    <location>
        <begin position="30"/>
        <end position="128"/>
    </location>
</feature>
<dbReference type="InParanoid" id="A0A2K2AU08"/>
<protein>
    <recommendedName>
        <fullName evidence="4">Transmembrane protein</fullName>
    </recommendedName>
</protein>
<gene>
    <name evidence="2" type="ORF">POPTR_004G132400</name>
</gene>
<dbReference type="EMBL" id="CM009293">
    <property type="protein sequence ID" value="PNT41011.1"/>
    <property type="molecule type" value="Genomic_DNA"/>
</dbReference>
<evidence type="ECO:0000313" key="2">
    <source>
        <dbReference type="EMBL" id="PNT41011.1"/>
    </source>
</evidence>
<dbReference type="AlphaFoldDB" id="A0A2K2AU08"/>
<keyword evidence="3" id="KW-1185">Reference proteome</keyword>
<name>A0A2K2AU08_POPTR</name>
<evidence type="ECO:0000313" key="3">
    <source>
        <dbReference type="Proteomes" id="UP000006729"/>
    </source>
</evidence>
<dbReference type="OMA" id="YCEESTS"/>
<evidence type="ECO:0008006" key="4">
    <source>
        <dbReference type="Google" id="ProtNLM"/>
    </source>
</evidence>
<dbReference type="STRING" id="3694.A0A2K2AU08"/>
<proteinExistence type="predicted"/>
<evidence type="ECO:0000256" key="1">
    <source>
        <dbReference type="SAM" id="SignalP"/>
    </source>
</evidence>
<feature type="signal peptide" evidence="1">
    <location>
        <begin position="1"/>
        <end position="29"/>
    </location>
</feature>
<dbReference type="Proteomes" id="UP000006729">
    <property type="component" value="Chromosome 4"/>
</dbReference>
<keyword evidence="1" id="KW-0732">Signal</keyword>